<name>A0A518I5U8_9PLAN</name>
<keyword evidence="2" id="KW-1185">Reference proteome</keyword>
<accession>A0A518I5U8</accession>
<dbReference type="RefSeq" id="WP_145305623.1">
    <property type="nucleotide sequence ID" value="NZ_CP037452.1"/>
</dbReference>
<proteinExistence type="predicted"/>
<dbReference type="InterPro" id="IPR029063">
    <property type="entry name" value="SAM-dependent_MTases_sf"/>
</dbReference>
<reference evidence="1 2" key="1">
    <citation type="submission" date="2019-03" db="EMBL/GenBank/DDBJ databases">
        <title>Deep-cultivation of Planctomycetes and their phenomic and genomic characterization uncovers novel biology.</title>
        <authorList>
            <person name="Wiegand S."/>
            <person name="Jogler M."/>
            <person name="Boedeker C."/>
            <person name="Pinto D."/>
            <person name="Vollmers J."/>
            <person name="Rivas-Marin E."/>
            <person name="Kohn T."/>
            <person name="Peeters S.H."/>
            <person name="Heuer A."/>
            <person name="Rast P."/>
            <person name="Oberbeckmann S."/>
            <person name="Bunk B."/>
            <person name="Jeske O."/>
            <person name="Meyerdierks A."/>
            <person name="Storesund J.E."/>
            <person name="Kallscheuer N."/>
            <person name="Luecker S."/>
            <person name="Lage O.M."/>
            <person name="Pohl T."/>
            <person name="Merkel B.J."/>
            <person name="Hornburger P."/>
            <person name="Mueller R.-W."/>
            <person name="Bruemmer F."/>
            <person name="Labrenz M."/>
            <person name="Spormann A.M."/>
            <person name="Op den Camp H."/>
            <person name="Overmann J."/>
            <person name="Amann R."/>
            <person name="Jetten M.S.M."/>
            <person name="Mascher T."/>
            <person name="Medema M.H."/>
            <person name="Devos D.P."/>
            <person name="Kaster A.-K."/>
            <person name="Ovreas L."/>
            <person name="Rohde M."/>
            <person name="Galperin M.Y."/>
            <person name="Jogler C."/>
        </authorList>
    </citation>
    <scope>NUCLEOTIDE SEQUENCE [LARGE SCALE GENOMIC DNA]</scope>
    <source>
        <strain evidence="1 2">Enr17</strain>
    </source>
</reference>
<sequence length="224" mass="26081">MNLYQEGVGDSLVQDENYPPGISAYLEDEKIFLESFLPFTKLVEVGCMFGRYLTWCLDSDIQYVGIDVIQRYIEMGEKRVFDEKIHRERVSFIQSDAVYLHNLDLGSECVLFFPFNSFGNMDDYQRVLLSLYKSNLKYIICSYDIGEEANSIRREYYLKCGFSDVTLLSEKRGVKFKSKYGLKSWAYNPDYIIKIMSDIGIKSNYKMFGKIGIGYYSENLASNR</sequence>
<protein>
    <recommendedName>
        <fullName evidence="3">Methyltransferase domain protein</fullName>
    </recommendedName>
</protein>
<gene>
    <name evidence="1" type="ORF">Enr17x_04980</name>
</gene>
<evidence type="ECO:0008006" key="3">
    <source>
        <dbReference type="Google" id="ProtNLM"/>
    </source>
</evidence>
<evidence type="ECO:0000313" key="2">
    <source>
        <dbReference type="Proteomes" id="UP000318313"/>
    </source>
</evidence>
<dbReference type="KEGG" id="gfm:Enr17x_04980"/>
<dbReference type="AlphaFoldDB" id="A0A518I5U8"/>
<dbReference type="OrthoDB" id="6636149at2"/>
<dbReference type="SUPFAM" id="SSF53335">
    <property type="entry name" value="S-adenosyl-L-methionine-dependent methyltransferases"/>
    <property type="match status" value="1"/>
</dbReference>
<dbReference type="Proteomes" id="UP000318313">
    <property type="component" value="Chromosome"/>
</dbReference>
<dbReference type="Gene3D" id="3.40.50.150">
    <property type="entry name" value="Vaccinia Virus protein VP39"/>
    <property type="match status" value="1"/>
</dbReference>
<organism evidence="1 2">
    <name type="scientific">Gimesia fumaroli</name>
    <dbReference type="NCBI Taxonomy" id="2527976"/>
    <lineage>
        <taxon>Bacteria</taxon>
        <taxon>Pseudomonadati</taxon>
        <taxon>Planctomycetota</taxon>
        <taxon>Planctomycetia</taxon>
        <taxon>Planctomycetales</taxon>
        <taxon>Planctomycetaceae</taxon>
        <taxon>Gimesia</taxon>
    </lineage>
</organism>
<dbReference type="EMBL" id="CP037452">
    <property type="protein sequence ID" value="QDV48486.1"/>
    <property type="molecule type" value="Genomic_DNA"/>
</dbReference>
<evidence type="ECO:0000313" key="1">
    <source>
        <dbReference type="EMBL" id="QDV48486.1"/>
    </source>
</evidence>